<dbReference type="AlphaFoldDB" id="A0A7J8IQM0"/>
<sequence>MIPKTLDPRGWRCVVYPVLSSTFLRFWEQYALCLRAGTKLWTTSPRRTCSSAVLSYFTCLAEEAAVSVSTSGASSSGAAGSQLPPRKMIGVLLLFLLFLLYIAAPQIRKMLSSGVCTSTAQLPGKVAVVTGANTGIGKETAKELAQRGARVYIACRDVQKGELVAKEIQTMTGNQEVLVRKLDLADTKSIRAFAKGFLAEEKQLHILINNAGVMMCPYSKTADGFEMHIGVNHLGHFLLTHLLLEKLKESAPSRIVNVSSLAHYLGRIHFHNLQGQKSYSAGLAYCHSKLANILFTRELARRLKGHPTPTPLGSGVTAYSVHPGTVNSELVRHSSFLQCIWRLFSFIIKTPQQGAQTSLYCALTEGLENLSGNHFSDCHVTWVSAQASNETIARRLWDVSCDLLGIPMD</sequence>
<dbReference type="EC" id="1.1.1.300" evidence="3"/>
<comment type="pathway">
    <text evidence="1">Cofactor metabolism; retinol metabolism.</text>
</comment>
<dbReference type="Pfam" id="PF00106">
    <property type="entry name" value="adh_short"/>
    <property type="match status" value="1"/>
</dbReference>
<dbReference type="PRINTS" id="PR00080">
    <property type="entry name" value="SDRFAMILY"/>
</dbReference>
<keyword evidence="9" id="KW-0472">Membrane</keyword>
<evidence type="ECO:0000313" key="11">
    <source>
        <dbReference type="Proteomes" id="UP000593571"/>
    </source>
</evidence>
<feature type="transmembrane region" description="Helical" evidence="9">
    <location>
        <begin position="88"/>
        <end position="104"/>
    </location>
</feature>
<keyword evidence="11" id="KW-1185">Reference proteome</keyword>
<dbReference type="InterPro" id="IPR002347">
    <property type="entry name" value="SDR_fam"/>
</dbReference>
<gene>
    <name evidence="10" type="ORF">HJG63_016542</name>
</gene>
<keyword evidence="4" id="KW-0521">NADP</keyword>
<keyword evidence="9" id="KW-1133">Transmembrane helix</keyword>
<comment type="catalytic activity">
    <reaction evidence="7">
        <text>all-trans-retinol + NADP(+) = all-trans-retinal + NADPH + H(+)</text>
        <dbReference type="Rhea" id="RHEA:25033"/>
        <dbReference type="ChEBI" id="CHEBI:15378"/>
        <dbReference type="ChEBI" id="CHEBI:17336"/>
        <dbReference type="ChEBI" id="CHEBI:17898"/>
        <dbReference type="ChEBI" id="CHEBI:57783"/>
        <dbReference type="ChEBI" id="CHEBI:58349"/>
        <dbReference type="EC" id="1.1.1.300"/>
    </reaction>
</comment>
<keyword evidence="5" id="KW-0560">Oxidoreductase</keyword>
<evidence type="ECO:0000256" key="5">
    <source>
        <dbReference type="ARBA" id="ARBA00023002"/>
    </source>
</evidence>
<dbReference type="FunFam" id="3.40.50.720:FF:000145">
    <property type="entry name" value="Retinol dehydrogenase 12"/>
    <property type="match status" value="1"/>
</dbReference>
<evidence type="ECO:0000256" key="9">
    <source>
        <dbReference type="SAM" id="Phobius"/>
    </source>
</evidence>
<evidence type="ECO:0000256" key="2">
    <source>
        <dbReference type="ARBA" id="ARBA00006484"/>
    </source>
</evidence>
<name>A0A7J8IQM0_ROUAE</name>
<keyword evidence="9" id="KW-0812">Transmembrane</keyword>
<dbReference type="SUPFAM" id="SSF51735">
    <property type="entry name" value="NAD(P)-binding Rossmann-fold domains"/>
    <property type="match status" value="1"/>
</dbReference>
<accession>A0A7J8IQM0</accession>
<dbReference type="Gene3D" id="3.40.50.720">
    <property type="entry name" value="NAD(P)-binding Rossmann-like Domain"/>
    <property type="match status" value="1"/>
</dbReference>
<proteinExistence type="inferred from homology"/>
<dbReference type="InterPro" id="IPR036291">
    <property type="entry name" value="NAD(P)-bd_dom_sf"/>
</dbReference>
<dbReference type="PRINTS" id="PR00081">
    <property type="entry name" value="GDHRDH"/>
</dbReference>
<evidence type="ECO:0000256" key="7">
    <source>
        <dbReference type="ARBA" id="ARBA00050568"/>
    </source>
</evidence>
<dbReference type="Proteomes" id="UP000593571">
    <property type="component" value="Unassembled WGS sequence"/>
</dbReference>
<evidence type="ECO:0000313" key="10">
    <source>
        <dbReference type="EMBL" id="KAF6486986.1"/>
    </source>
</evidence>
<protein>
    <recommendedName>
        <fullName evidence="3">NADP-retinol dehydrogenase</fullName>
        <ecNumber evidence="3">1.1.1.300</ecNumber>
    </recommendedName>
</protein>
<dbReference type="PANTHER" id="PTHR43157:SF70">
    <property type="entry name" value="RETINOL DEHYDROGENASE 11"/>
    <property type="match status" value="1"/>
</dbReference>
<organism evidence="10 11">
    <name type="scientific">Rousettus aegyptiacus</name>
    <name type="common">Egyptian fruit bat</name>
    <name type="synonym">Pteropus aegyptiacus</name>
    <dbReference type="NCBI Taxonomy" id="9407"/>
    <lineage>
        <taxon>Eukaryota</taxon>
        <taxon>Metazoa</taxon>
        <taxon>Chordata</taxon>
        <taxon>Craniata</taxon>
        <taxon>Vertebrata</taxon>
        <taxon>Euteleostomi</taxon>
        <taxon>Mammalia</taxon>
        <taxon>Eutheria</taxon>
        <taxon>Laurasiatheria</taxon>
        <taxon>Chiroptera</taxon>
        <taxon>Yinpterochiroptera</taxon>
        <taxon>Pteropodoidea</taxon>
        <taxon>Pteropodidae</taxon>
        <taxon>Rousettinae</taxon>
        <taxon>Rousettus</taxon>
    </lineage>
</organism>
<evidence type="ECO:0000256" key="3">
    <source>
        <dbReference type="ARBA" id="ARBA00012852"/>
    </source>
</evidence>
<keyword evidence="6" id="KW-0443">Lipid metabolism</keyword>
<evidence type="ECO:0000256" key="1">
    <source>
        <dbReference type="ARBA" id="ARBA00004891"/>
    </source>
</evidence>
<dbReference type="GO" id="GO:0052650">
    <property type="term" value="F:all-trans-retinol dehydrogenase (NADP+) activity"/>
    <property type="evidence" value="ECO:0007669"/>
    <property type="project" value="UniProtKB-EC"/>
</dbReference>
<evidence type="ECO:0000256" key="6">
    <source>
        <dbReference type="ARBA" id="ARBA00023098"/>
    </source>
</evidence>
<comment type="caution">
    <text evidence="10">The sequence shown here is derived from an EMBL/GenBank/DDBJ whole genome shotgun (WGS) entry which is preliminary data.</text>
</comment>
<reference evidence="10 11" key="1">
    <citation type="journal article" date="2020" name="Nature">
        <title>Six reference-quality genomes reveal evolution of bat adaptations.</title>
        <authorList>
            <person name="Jebb D."/>
            <person name="Huang Z."/>
            <person name="Pippel M."/>
            <person name="Hughes G.M."/>
            <person name="Lavrichenko K."/>
            <person name="Devanna P."/>
            <person name="Winkler S."/>
            <person name="Jermiin L.S."/>
            <person name="Skirmuntt E.C."/>
            <person name="Katzourakis A."/>
            <person name="Burkitt-Gray L."/>
            <person name="Ray D.A."/>
            <person name="Sullivan K.A.M."/>
            <person name="Roscito J.G."/>
            <person name="Kirilenko B.M."/>
            <person name="Davalos L.M."/>
            <person name="Corthals A.P."/>
            <person name="Power M.L."/>
            <person name="Jones G."/>
            <person name="Ransome R.D."/>
            <person name="Dechmann D.K.N."/>
            <person name="Locatelli A.G."/>
            <person name="Puechmaille S.J."/>
            <person name="Fedrigo O."/>
            <person name="Jarvis E.D."/>
            <person name="Hiller M."/>
            <person name="Vernes S.C."/>
            <person name="Myers E.W."/>
            <person name="Teeling E.C."/>
        </authorList>
    </citation>
    <scope>NUCLEOTIDE SEQUENCE [LARGE SCALE GENOMIC DNA]</scope>
    <source>
        <strain evidence="10">MRouAeg1</strain>
        <tissue evidence="10">Muscle</tissue>
    </source>
</reference>
<evidence type="ECO:0000256" key="4">
    <source>
        <dbReference type="ARBA" id="ARBA00022857"/>
    </source>
</evidence>
<dbReference type="EMBL" id="JACASE010000003">
    <property type="protein sequence ID" value="KAF6486986.1"/>
    <property type="molecule type" value="Genomic_DNA"/>
</dbReference>
<comment type="similarity">
    <text evidence="2 8">Belongs to the short-chain dehydrogenases/reductases (SDR) family.</text>
</comment>
<dbReference type="PANTHER" id="PTHR43157">
    <property type="entry name" value="PHOSPHATIDYLINOSITOL-GLYCAN BIOSYNTHESIS CLASS F PROTEIN-RELATED"/>
    <property type="match status" value="1"/>
</dbReference>
<evidence type="ECO:0000256" key="8">
    <source>
        <dbReference type="RuleBase" id="RU000363"/>
    </source>
</evidence>